<sequence>MPAQCQSQIPPVSGLPRYFPSCTSSVNPFPPVSPNSLLPFPDNLTLRQQVVELK</sequence>
<accession>A0A0A9G390</accession>
<dbReference type="EMBL" id="GBRH01180885">
    <property type="protein sequence ID" value="JAE17011.1"/>
    <property type="molecule type" value="Transcribed_RNA"/>
</dbReference>
<organism evidence="1">
    <name type="scientific">Arundo donax</name>
    <name type="common">Giant reed</name>
    <name type="synonym">Donax arundinaceus</name>
    <dbReference type="NCBI Taxonomy" id="35708"/>
    <lineage>
        <taxon>Eukaryota</taxon>
        <taxon>Viridiplantae</taxon>
        <taxon>Streptophyta</taxon>
        <taxon>Embryophyta</taxon>
        <taxon>Tracheophyta</taxon>
        <taxon>Spermatophyta</taxon>
        <taxon>Magnoliopsida</taxon>
        <taxon>Liliopsida</taxon>
        <taxon>Poales</taxon>
        <taxon>Poaceae</taxon>
        <taxon>PACMAD clade</taxon>
        <taxon>Arundinoideae</taxon>
        <taxon>Arundineae</taxon>
        <taxon>Arundo</taxon>
    </lineage>
</organism>
<reference evidence="1" key="2">
    <citation type="journal article" date="2015" name="Data Brief">
        <title>Shoot transcriptome of the giant reed, Arundo donax.</title>
        <authorList>
            <person name="Barrero R.A."/>
            <person name="Guerrero F.D."/>
            <person name="Moolhuijzen P."/>
            <person name="Goolsby J.A."/>
            <person name="Tidwell J."/>
            <person name="Bellgard S.E."/>
            <person name="Bellgard M.I."/>
        </authorList>
    </citation>
    <scope>NUCLEOTIDE SEQUENCE</scope>
    <source>
        <tissue evidence="1">Shoot tissue taken approximately 20 cm above the soil surface</tissue>
    </source>
</reference>
<reference evidence="1" key="1">
    <citation type="submission" date="2014-09" db="EMBL/GenBank/DDBJ databases">
        <authorList>
            <person name="Magalhaes I.L.F."/>
            <person name="Oliveira U."/>
            <person name="Santos F.R."/>
            <person name="Vidigal T.H.D.A."/>
            <person name="Brescovit A.D."/>
            <person name="Santos A.J."/>
        </authorList>
    </citation>
    <scope>NUCLEOTIDE SEQUENCE</scope>
    <source>
        <tissue evidence="1">Shoot tissue taken approximately 20 cm above the soil surface</tissue>
    </source>
</reference>
<evidence type="ECO:0000313" key="1">
    <source>
        <dbReference type="EMBL" id="JAE17011.1"/>
    </source>
</evidence>
<dbReference type="AlphaFoldDB" id="A0A0A9G390"/>
<protein>
    <submittedName>
        <fullName evidence="1">Uncharacterized protein</fullName>
    </submittedName>
</protein>
<name>A0A0A9G390_ARUDO</name>
<proteinExistence type="predicted"/>